<dbReference type="OrthoDB" id="9802426at2"/>
<reference evidence="8 9" key="1">
    <citation type="journal article" date="2013" name="Nat. Commun.">
        <title>Genome sequence and functional genomic analysis of the oil-degrading bacterium Oleispira antarctica.</title>
        <authorList>
            <person name="Kube M."/>
            <person name="Chernikova T.N."/>
            <person name="Al-Ramahi Y."/>
            <person name="Beloqui A."/>
            <person name="Lopez-Cortez N."/>
            <person name="Guazzaroni M.E."/>
            <person name="Heipieper H.J."/>
            <person name="Klages S."/>
            <person name="Kotsyurbenko O.R."/>
            <person name="Langer I."/>
            <person name="Nechitaylo T.Y."/>
            <person name="Lunsdorf H."/>
            <person name="Fernandez M."/>
            <person name="Juarez S."/>
            <person name="Ciordia S."/>
            <person name="Singer A."/>
            <person name="Kagan O."/>
            <person name="Egorova O."/>
            <person name="Petit P.A."/>
            <person name="Stogios P."/>
            <person name="Kim Y."/>
            <person name="Tchigvintsev A."/>
            <person name="Flick R."/>
            <person name="Denaro R."/>
            <person name="Genovese M."/>
            <person name="Albar J.P."/>
            <person name="Reva O.N."/>
            <person name="Martinez-Gomariz M."/>
            <person name="Tran H."/>
            <person name="Ferrer M."/>
            <person name="Savchenko A."/>
            <person name="Yakunin A.F."/>
            <person name="Yakimov M.M."/>
            <person name="Golyshina O.V."/>
            <person name="Reinhardt R."/>
            <person name="Golyshin P.N."/>
        </authorList>
    </citation>
    <scope>NUCLEOTIDE SEQUENCE [LARGE SCALE GENOMIC DNA]</scope>
</reference>
<dbReference type="Gene3D" id="3.40.50.2300">
    <property type="match status" value="1"/>
</dbReference>
<organism evidence="8 9">
    <name type="scientific">Oleispira antarctica RB-8</name>
    <dbReference type="NCBI Taxonomy" id="698738"/>
    <lineage>
        <taxon>Bacteria</taxon>
        <taxon>Pseudomonadati</taxon>
        <taxon>Pseudomonadota</taxon>
        <taxon>Gammaproteobacteria</taxon>
        <taxon>Oceanospirillales</taxon>
        <taxon>Oceanospirillaceae</taxon>
        <taxon>Oleispira</taxon>
    </lineage>
</organism>
<dbReference type="AlphaFoldDB" id="R4YLA6"/>
<evidence type="ECO:0000259" key="7">
    <source>
        <dbReference type="PROSITE" id="PS51755"/>
    </source>
</evidence>
<dbReference type="SUPFAM" id="SSF52172">
    <property type="entry name" value="CheY-like"/>
    <property type="match status" value="1"/>
</dbReference>
<dbReference type="KEGG" id="oai:OLEAN_C10990"/>
<evidence type="ECO:0000313" key="8">
    <source>
        <dbReference type="EMBL" id="CCK75275.1"/>
    </source>
</evidence>
<dbReference type="Proteomes" id="UP000032749">
    <property type="component" value="Chromosome"/>
</dbReference>
<dbReference type="SMART" id="SM00448">
    <property type="entry name" value="REC"/>
    <property type="match status" value="1"/>
</dbReference>
<dbReference type="PROSITE" id="PS51755">
    <property type="entry name" value="OMPR_PHOB"/>
    <property type="match status" value="1"/>
</dbReference>
<dbReference type="PANTHER" id="PTHR48111:SF67">
    <property type="entry name" value="TRANSCRIPTIONAL REGULATORY PROTEIN TCTD"/>
    <property type="match status" value="1"/>
</dbReference>
<evidence type="ECO:0000256" key="4">
    <source>
        <dbReference type="PROSITE-ProRule" id="PRU00169"/>
    </source>
</evidence>
<dbReference type="GO" id="GO:0032993">
    <property type="term" value="C:protein-DNA complex"/>
    <property type="evidence" value="ECO:0007669"/>
    <property type="project" value="TreeGrafter"/>
</dbReference>
<keyword evidence="2 5" id="KW-0238">DNA-binding</keyword>
<dbReference type="GO" id="GO:0005829">
    <property type="term" value="C:cytosol"/>
    <property type="evidence" value="ECO:0007669"/>
    <property type="project" value="TreeGrafter"/>
</dbReference>
<feature type="DNA-binding region" description="OmpR/PhoB-type" evidence="5">
    <location>
        <begin position="124"/>
        <end position="218"/>
    </location>
</feature>
<name>R4YLA6_OLEAN</name>
<dbReference type="InterPro" id="IPR001789">
    <property type="entry name" value="Sig_transdc_resp-reg_receiver"/>
</dbReference>
<protein>
    <submittedName>
        <fullName evidence="8">Two component transcriptional regulator, winged helix family</fullName>
    </submittedName>
</protein>
<dbReference type="GO" id="GO:0000976">
    <property type="term" value="F:transcription cis-regulatory region binding"/>
    <property type="evidence" value="ECO:0007669"/>
    <property type="project" value="TreeGrafter"/>
</dbReference>
<feature type="domain" description="OmpR/PhoB-type" evidence="7">
    <location>
        <begin position="124"/>
        <end position="218"/>
    </location>
</feature>
<dbReference type="GO" id="GO:0006355">
    <property type="term" value="P:regulation of DNA-templated transcription"/>
    <property type="evidence" value="ECO:0007669"/>
    <property type="project" value="InterPro"/>
</dbReference>
<dbReference type="Gene3D" id="6.10.250.690">
    <property type="match status" value="1"/>
</dbReference>
<feature type="modified residue" description="4-aspartylphosphate" evidence="4">
    <location>
        <position position="51"/>
    </location>
</feature>
<feature type="domain" description="Response regulatory" evidence="6">
    <location>
        <begin position="2"/>
        <end position="116"/>
    </location>
</feature>
<dbReference type="PANTHER" id="PTHR48111">
    <property type="entry name" value="REGULATOR OF RPOS"/>
    <property type="match status" value="1"/>
</dbReference>
<dbReference type="CDD" id="cd17624">
    <property type="entry name" value="REC_OmpR_PmrA-like"/>
    <property type="match status" value="1"/>
</dbReference>
<keyword evidence="3" id="KW-0804">Transcription</keyword>
<keyword evidence="9" id="KW-1185">Reference proteome</keyword>
<dbReference type="EMBL" id="FO203512">
    <property type="protein sequence ID" value="CCK75275.1"/>
    <property type="molecule type" value="Genomic_DNA"/>
</dbReference>
<proteinExistence type="predicted"/>
<dbReference type="Pfam" id="PF00072">
    <property type="entry name" value="Response_reg"/>
    <property type="match status" value="1"/>
</dbReference>
<dbReference type="PROSITE" id="PS50110">
    <property type="entry name" value="RESPONSE_REGULATORY"/>
    <property type="match status" value="1"/>
</dbReference>
<dbReference type="InterPro" id="IPR011006">
    <property type="entry name" value="CheY-like_superfamily"/>
</dbReference>
<evidence type="ECO:0000256" key="5">
    <source>
        <dbReference type="PROSITE-ProRule" id="PRU01091"/>
    </source>
</evidence>
<dbReference type="PATRIC" id="fig|698738.3.peg.1142"/>
<accession>R4YLA6</accession>
<dbReference type="SMART" id="SM00862">
    <property type="entry name" value="Trans_reg_C"/>
    <property type="match status" value="1"/>
</dbReference>
<dbReference type="InterPro" id="IPR039420">
    <property type="entry name" value="WalR-like"/>
</dbReference>
<evidence type="ECO:0000313" key="9">
    <source>
        <dbReference type="Proteomes" id="UP000032749"/>
    </source>
</evidence>
<dbReference type="Gene3D" id="1.10.10.10">
    <property type="entry name" value="Winged helix-like DNA-binding domain superfamily/Winged helix DNA-binding domain"/>
    <property type="match status" value="1"/>
</dbReference>
<evidence type="ECO:0000256" key="3">
    <source>
        <dbReference type="ARBA" id="ARBA00023163"/>
    </source>
</evidence>
<dbReference type="STRING" id="698738.OLEAN_C10990"/>
<sequence length="219" mass="24390">MQILLVEDDSAIAVGLKKLLMKEDFVVNCVATGQQAINQVLISLPDIIILDVGLPDMTGIEVLKKIRALHAELPILLLTARDEIKDKVEGLNAGADDYLTKPFDIDELIARLRVIERRLGTVKNSCIQIGAIILDIEKHEVSIAGALVELSRREYMLLKALMERAGHVLSKEQLEQTLYGWGEEISSNSIEVHIHNLRKKIDKSFISTIRGIGYSVKKS</sequence>
<dbReference type="InterPro" id="IPR001867">
    <property type="entry name" value="OmpR/PhoB-type_DNA-bd"/>
</dbReference>
<keyword evidence="4" id="KW-0597">Phosphoprotein</keyword>
<keyword evidence="1" id="KW-0805">Transcription regulation</keyword>
<dbReference type="CDD" id="cd00383">
    <property type="entry name" value="trans_reg_C"/>
    <property type="match status" value="1"/>
</dbReference>
<evidence type="ECO:0000256" key="1">
    <source>
        <dbReference type="ARBA" id="ARBA00023015"/>
    </source>
</evidence>
<evidence type="ECO:0000256" key="2">
    <source>
        <dbReference type="ARBA" id="ARBA00023125"/>
    </source>
</evidence>
<dbReference type="InterPro" id="IPR036388">
    <property type="entry name" value="WH-like_DNA-bd_sf"/>
</dbReference>
<dbReference type="GO" id="GO:0000156">
    <property type="term" value="F:phosphorelay response regulator activity"/>
    <property type="evidence" value="ECO:0007669"/>
    <property type="project" value="TreeGrafter"/>
</dbReference>
<dbReference type="Pfam" id="PF00486">
    <property type="entry name" value="Trans_reg_C"/>
    <property type="match status" value="1"/>
</dbReference>
<dbReference type="HOGENOM" id="CLU_000445_30_1_6"/>
<gene>
    <name evidence="8" type="ORF">OLEAN_C10990</name>
</gene>
<evidence type="ECO:0000259" key="6">
    <source>
        <dbReference type="PROSITE" id="PS50110"/>
    </source>
</evidence>